<evidence type="ECO:0000313" key="9">
    <source>
        <dbReference type="Proteomes" id="UP000031192"/>
    </source>
</evidence>
<dbReference type="GO" id="GO:0005886">
    <property type="term" value="C:plasma membrane"/>
    <property type="evidence" value="ECO:0007669"/>
    <property type="project" value="TreeGrafter"/>
</dbReference>
<evidence type="ECO:0000256" key="1">
    <source>
        <dbReference type="ARBA" id="ARBA00004141"/>
    </source>
</evidence>
<evidence type="ECO:0000256" key="5">
    <source>
        <dbReference type="SAM" id="MobiDB-lite"/>
    </source>
</evidence>
<feature type="transmembrane region" description="Helical" evidence="6">
    <location>
        <begin position="210"/>
        <end position="230"/>
    </location>
</feature>
<evidence type="ECO:0000259" key="7">
    <source>
        <dbReference type="PROSITE" id="PS50850"/>
    </source>
</evidence>
<feature type="transmembrane region" description="Helical" evidence="6">
    <location>
        <begin position="268"/>
        <end position="286"/>
    </location>
</feature>
<keyword evidence="4 6" id="KW-0472">Membrane</keyword>
<feature type="transmembrane region" description="Helical" evidence="6">
    <location>
        <begin position="292"/>
        <end position="312"/>
    </location>
</feature>
<keyword evidence="3 6" id="KW-1133">Transmembrane helix</keyword>
<feature type="transmembrane region" description="Helical" evidence="6">
    <location>
        <begin position="182"/>
        <end position="204"/>
    </location>
</feature>
<proteinExistence type="predicted"/>
<accession>A0A0B4HN99</accession>
<feature type="domain" description="Major facilitator superfamily (MFS) profile" evidence="7">
    <location>
        <begin position="56"/>
        <end position="555"/>
    </location>
</feature>
<dbReference type="PRINTS" id="PR01036">
    <property type="entry name" value="TCRTETB"/>
</dbReference>
<feature type="transmembrane region" description="Helical" evidence="6">
    <location>
        <begin position="345"/>
        <end position="370"/>
    </location>
</feature>
<evidence type="ECO:0000256" key="3">
    <source>
        <dbReference type="ARBA" id="ARBA00022989"/>
    </source>
</evidence>
<dbReference type="InterPro" id="IPR020846">
    <property type="entry name" value="MFS_dom"/>
</dbReference>
<evidence type="ECO:0000256" key="6">
    <source>
        <dbReference type="SAM" id="Phobius"/>
    </source>
</evidence>
<dbReference type="InterPro" id="IPR036259">
    <property type="entry name" value="MFS_trans_sf"/>
</dbReference>
<keyword evidence="9" id="KW-1185">Reference proteome</keyword>
<dbReference type="PANTHER" id="PTHR23501">
    <property type="entry name" value="MAJOR FACILITATOR SUPERFAMILY"/>
    <property type="match status" value="1"/>
</dbReference>
<sequence length="613" mass="66698">MAAYIYKHYISPSKNTPPKSSLPKSCRHRHGSELDSSPCLECKAEKSRATKYRWKIILGLISPYALQALDATIIASALPWIASDFNQLSQQNWIVSAFTLSSAAFIPCWAQIADVFGRYVSLTAAVLIMMVGSALCTGSPTTAFPMLLLGRGFQGVAASGLNVVVRTILADRVTLKENAKNWAIFAIVGGVSYGIGPVIGGYLSGSNWRWCFGINLPVGAVALIAIFFVLRKELLGPQPIPELDETVETGQRSKFAARLKTVDVGGQVLFVLGFGLIVLALTWGGVTYSWNSAPVLVSLVLGLVLSLVFFIWERLLSPGRMLSVKLPKQRAMIPWAMLTNRDVGLIFYTEIATGMALFSVLFFCNIYFIAVLGYSPDKAGLQLLYFVPGMGVGVYLCSFVCNKWPRMTFPPLFFGTLIEAVGIGMLAWMLYNEHLPSIFGMMALTGVGIGLRFMVAPLHGTGIFEKHRAALIGLMAIATPFGGTIGLTIMSTVFNNTSGLDYKHSDFSKIQEPGDLGAAQAVHDAKMGVVWAYVAIVPFMAVSFICCFFLGNVKLGNQSAVDDDEANTNIVFTEPYLWTLIRGRTAQAEEVAIRLESSHSKDDPKGRPGREMV</sequence>
<feature type="transmembrane region" description="Helical" evidence="6">
    <location>
        <begin position="56"/>
        <end position="81"/>
    </location>
</feature>
<feature type="transmembrane region" description="Helical" evidence="6">
    <location>
        <begin position="470"/>
        <end position="494"/>
    </location>
</feature>
<dbReference type="PANTHER" id="PTHR23501:SF39">
    <property type="entry name" value="MULTIDRUG TRANSPORTER, PUTATIVE (AFU_ORTHOLOGUE AFUA_1G05010)-RELATED"/>
    <property type="match status" value="1"/>
</dbReference>
<reference evidence="8 9" key="1">
    <citation type="journal article" date="2014" name="Proc. Natl. Acad. Sci. U.S.A.">
        <title>Trajectory and genomic determinants of fungal-pathogen speciation and host adaptation.</title>
        <authorList>
            <person name="Hu X."/>
            <person name="Xiao G."/>
            <person name="Zheng P."/>
            <person name="Shang Y."/>
            <person name="Su Y."/>
            <person name="Zhang X."/>
            <person name="Liu X."/>
            <person name="Zhan S."/>
            <person name="St Leger R.J."/>
            <person name="Wang C."/>
        </authorList>
    </citation>
    <scope>NUCLEOTIDE SEQUENCE [LARGE SCALE GENOMIC DNA]</scope>
    <source>
        <strain evidence="8 9">ARSEF 977</strain>
    </source>
</reference>
<feature type="transmembrane region" description="Helical" evidence="6">
    <location>
        <begin position="530"/>
        <end position="550"/>
    </location>
</feature>
<dbReference type="Gene3D" id="1.20.1720.10">
    <property type="entry name" value="Multidrug resistance protein D"/>
    <property type="match status" value="1"/>
</dbReference>
<dbReference type="InterPro" id="IPR011701">
    <property type="entry name" value="MFS"/>
</dbReference>
<dbReference type="SUPFAM" id="SSF103473">
    <property type="entry name" value="MFS general substrate transporter"/>
    <property type="match status" value="2"/>
</dbReference>
<dbReference type="AlphaFoldDB" id="A0A0B4HN99"/>
<feature type="transmembrane region" description="Helical" evidence="6">
    <location>
        <begin position="412"/>
        <end position="431"/>
    </location>
</feature>
<organism evidence="8 9">
    <name type="scientific">Metarhizium guizhouense (strain ARSEF 977)</name>
    <dbReference type="NCBI Taxonomy" id="1276136"/>
    <lineage>
        <taxon>Eukaryota</taxon>
        <taxon>Fungi</taxon>
        <taxon>Dikarya</taxon>
        <taxon>Ascomycota</taxon>
        <taxon>Pezizomycotina</taxon>
        <taxon>Sordariomycetes</taxon>
        <taxon>Hypocreomycetidae</taxon>
        <taxon>Hypocreales</taxon>
        <taxon>Clavicipitaceae</taxon>
        <taxon>Metarhizium</taxon>
    </lineage>
</organism>
<feature type="transmembrane region" description="Helical" evidence="6">
    <location>
        <begin position="152"/>
        <end position="170"/>
    </location>
</feature>
<evidence type="ECO:0000256" key="4">
    <source>
        <dbReference type="ARBA" id="ARBA00023136"/>
    </source>
</evidence>
<feature type="transmembrane region" description="Helical" evidence="6">
    <location>
        <begin position="382"/>
        <end position="400"/>
    </location>
</feature>
<dbReference type="GO" id="GO:0022857">
    <property type="term" value="F:transmembrane transporter activity"/>
    <property type="evidence" value="ECO:0007669"/>
    <property type="project" value="InterPro"/>
</dbReference>
<evidence type="ECO:0000313" key="8">
    <source>
        <dbReference type="EMBL" id="KID91461.1"/>
    </source>
</evidence>
<feature type="transmembrane region" description="Helical" evidence="6">
    <location>
        <begin position="93"/>
        <end position="112"/>
    </location>
</feature>
<feature type="transmembrane region" description="Helical" evidence="6">
    <location>
        <begin position="437"/>
        <end position="458"/>
    </location>
</feature>
<feature type="compositionally biased region" description="Polar residues" evidence="5">
    <location>
        <begin position="14"/>
        <end position="23"/>
    </location>
</feature>
<feature type="transmembrane region" description="Helical" evidence="6">
    <location>
        <begin position="119"/>
        <end position="140"/>
    </location>
</feature>
<name>A0A0B4HN99_METGA</name>
<protein>
    <submittedName>
        <fullName evidence="8">Major facilitator superfamily transporter</fullName>
    </submittedName>
</protein>
<keyword evidence="2 6" id="KW-0812">Transmembrane</keyword>
<gene>
    <name evidence="8" type="ORF">MGU_01431</name>
</gene>
<dbReference type="PROSITE" id="PS50850">
    <property type="entry name" value="MFS"/>
    <property type="match status" value="1"/>
</dbReference>
<feature type="region of interest" description="Disordered" evidence="5">
    <location>
        <begin position="14"/>
        <end position="35"/>
    </location>
</feature>
<dbReference type="Pfam" id="PF07690">
    <property type="entry name" value="MFS_1"/>
    <property type="match status" value="1"/>
</dbReference>
<dbReference type="EMBL" id="AZNH01000003">
    <property type="protein sequence ID" value="KID91461.1"/>
    <property type="molecule type" value="Genomic_DNA"/>
</dbReference>
<evidence type="ECO:0000256" key="2">
    <source>
        <dbReference type="ARBA" id="ARBA00022692"/>
    </source>
</evidence>
<dbReference type="Gene3D" id="1.20.1250.20">
    <property type="entry name" value="MFS general substrate transporter like domains"/>
    <property type="match status" value="1"/>
</dbReference>
<comment type="caution">
    <text evidence="8">The sequence shown here is derived from an EMBL/GenBank/DDBJ whole genome shotgun (WGS) entry which is preliminary data.</text>
</comment>
<comment type="subcellular location">
    <subcellularLocation>
        <location evidence="1">Membrane</location>
        <topology evidence="1">Multi-pass membrane protein</topology>
    </subcellularLocation>
</comment>
<dbReference type="Proteomes" id="UP000031192">
    <property type="component" value="Unassembled WGS sequence"/>
</dbReference>
<dbReference type="OrthoDB" id="6770063at2759"/>
<dbReference type="HOGENOM" id="CLU_000960_26_1_1"/>